<reference evidence="16 17" key="1">
    <citation type="submission" date="2020-08" db="EMBL/GenBank/DDBJ databases">
        <title>A Genomic Blueprint of the Chicken Gut Microbiome.</title>
        <authorList>
            <person name="Gilroy R."/>
            <person name="Ravi A."/>
            <person name="Getino M."/>
            <person name="Pursley I."/>
            <person name="Horton D.L."/>
            <person name="Alikhan N.-F."/>
            <person name="Baker D."/>
            <person name="Gharbi K."/>
            <person name="Hall N."/>
            <person name="Watson M."/>
            <person name="Adriaenssens E.M."/>
            <person name="Foster-Nyarko E."/>
            <person name="Jarju S."/>
            <person name="Secka A."/>
            <person name="Antonio M."/>
            <person name="Oren A."/>
            <person name="Chaudhuri R."/>
            <person name="La Ragione R.M."/>
            <person name="Hildebrand F."/>
            <person name="Pallen M.J."/>
        </authorList>
    </citation>
    <scope>NUCLEOTIDE SEQUENCE [LARGE SCALE GENOMIC DNA]</scope>
    <source>
        <strain evidence="16 17">Sa3CUN1</strain>
    </source>
</reference>
<dbReference type="EC" id="6.1.1.16" evidence="13"/>
<comment type="similarity">
    <text evidence="2 13">Belongs to the class-I aminoacyl-tRNA synthetase family.</text>
</comment>
<dbReference type="InterPro" id="IPR024909">
    <property type="entry name" value="Cys-tRNA/MSH_ligase"/>
</dbReference>
<evidence type="ECO:0000256" key="10">
    <source>
        <dbReference type="ARBA" id="ARBA00022917"/>
    </source>
</evidence>
<dbReference type="Pfam" id="PF23493">
    <property type="entry name" value="CysS_C"/>
    <property type="match status" value="1"/>
</dbReference>
<dbReference type="InterPro" id="IPR056411">
    <property type="entry name" value="CysS_C"/>
</dbReference>
<dbReference type="SUPFAM" id="SSF47323">
    <property type="entry name" value="Anticodon-binding domain of a subclass of class I aminoacyl-tRNA synthetases"/>
    <property type="match status" value="1"/>
</dbReference>
<feature type="domain" description="Cysteinyl-tRNA synthetase class Ia DALR" evidence="15">
    <location>
        <begin position="353"/>
        <end position="416"/>
    </location>
</feature>
<dbReference type="SUPFAM" id="SSF52374">
    <property type="entry name" value="Nucleotidylyl transferase"/>
    <property type="match status" value="1"/>
</dbReference>
<dbReference type="Gene3D" id="1.20.120.1910">
    <property type="entry name" value="Cysteine-tRNA ligase, C-terminal anti-codon recognition domain"/>
    <property type="match status" value="1"/>
</dbReference>
<dbReference type="Pfam" id="PF09190">
    <property type="entry name" value="DALR_2"/>
    <property type="match status" value="1"/>
</dbReference>
<evidence type="ECO:0000256" key="5">
    <source>
        <dbReference type="ARBA" id="ARBA00022598"/>
    </source>
</evidence>
<evidence type="ECO:0000313" key="16">
    <source>
        <dbReference type="EMBL" id="MBD7914319.1"/>
    </source>
</evidence>
<dbReference type="Pfam" id="PF01406">
    <property type="entry name" value="tRNA-synt_1e"/>
    <property type="match status" value="1"/>
</dbReference>
<dbReference type="PANTHER" id="PTHR10890">
    <property type="entry name" value="CYSTEINYL-TRNA SYNTHETASE"/>
    <property type="match status" value="1"/>
</dbReference>
<dbReference type="InterPro" id="IPR015273">
    <property type="entry name" value="Cys-tRNA-synt_Ia_DALR"/>
</dbReference>
<protein>
    <recommendedName>
        <fullName evidence="13">Cysteine--tRNA ligase</fullName>
        <ecNumber evidence="13">6.1.1.16</ecNumber>
    </recommendedName>
    <alternativeName>
        <fullName evidence="13">Cysteinyl-tRNA synthetase</fullName>
        <shortName evidence="13">CysRS</shortName>
    </alternativeName>
</protein>
<feature type="short sequence motif" description="'KMSKS' region" evidence="13">
    <location>
        <begin position="264"/>
        <end position="268"/>
    </location>
</feature>
<gene>
    <name evidence="13 16" type="primary">cysS</name>
    <name evidence="16" type="ORF">H9660_04085</name>
</gene>
<accession>A0ABR8Q1U7</accession>
<evidence type="ECO:0000256" key="2">
    <source>
        <dbReference type="ARBA" id="ARBA00005594"/>
    </source>
</evidence>
<feature type="binding site" evidence="13">
    <location>
        <position position="207"/>
    </location>
    <ligand>
        <name>Zn(2+)</name>
        <dbReference type="ChEBI" id="CHEBI:29105"/>
    </ligand>
</feature>
<keyword evidence="10 13" id="KW-0648">Protein biosynthesis</keyword>
<evidence type="ECO:0000256" key="12">
    <source>
        <dbReference type="ARBA" id="ARBA00047398"/>
    </source>
</evidence>
<keyword evidence="17" id="KW-1185">Reference proteome</keyword>
<keyword evidence="14" id="KW-0175">Coiled coil</keyword>
<dbReference type="EMBL" id="JACSQZ010000009">
    <property type="protein sequence ID" value="MBD7914319.1"/>
    <property type="molecule type" value="Genomic_DNA"/>
</dbReference>
<feature type="binding site" evidence="13">
    <location>
        <position position="236"/>
    </location>
    <ligand>
        <name>Zn(2+)</name>
        <dbReference type="ChEBI" id="CHEBI:29105"/>
    </ligand>
</feature>
<keyword evidence="11 13" id="KW-0030">Aminoacyl-tRNA synthetase</keyword>
<dbReference type="NCBIfam" id="TIGR00435">
    <property type="entry name" value="cysS"/>
    <property type="match status" value="1"/>
</dbReference>
<evidence type="ECO:0000256" key="9">
    <source>
        <dbReference type="ARBA" id="ARBA00022840"/>
    </source>
</evidence>
<organism evidence="16 17">
    <name type="scientific">Clostridium gallinarum</name>
    <dbReference type="NCBI Taxonomy" id="2762246"/>
    <lineage>
        <taxon>Bacteria</taxon>
        <taxon>Bacillati</taxon>
        <taxon>Bacillota</taxon>
        <taxon>Clostridia</taxon>
        <taxon>Eubacteriales</taxon>
        <taxon>Clostridiaceae</taxon>
        <taxon>Clostridium</taxon>
    </lineage>
</organism>
<keyword evidence="7 13" id="KW-0547">Nucleotide-binding</keyword>
<dbReference type="GO" id="GO:0004817">
    <property type="term" value="F:cysteine-tRNA ligase activity"/>
    <property type="evidence" value="ECO:0007669"/>
    <property type="project" value="UniProtKB-EC"/>
</dbReference>
<comment type="caution">
    <text evidence="16">The sequence shown here is derived from an EMBL/GenBank/DDBJ whole genome shotgun (WGS) entry which is preliminary data.</text>
</comment>
<feature type="coiled-coil region" evidence="14">
    <location>
        <begin position="413"/>
        <end position="440"/>
    </location>
</feature>
<evidence type="ECO:0000256" key="7">
    <source>
        <dbReference type="ARBA" id="ARBA00022741"/>
    </source>
</evidence>
<feature type="binding site" evidence="13">
    <location>
        <position position="267"/>
    </location>
    <ligand>
        <name>ATP</name>
        <dbReference type="ChEBI" id="CHEBI:30616"/>
    </ligand>
</feature>
<proteinExistence type="inferred from homology"/>
<comment type="subunit">
    <text evidence="3 13">Monomer.</text>
</comment>
<evidence type="ECO:0000259" key="15">
    <source>
        <dbReference type="SMART" id="SM00840"/>
    </source>
</evidence>
<evidence type="ECO:0000256" key="4">
    <source>
        <dbReference type="ARBA" id="ARBA00022490"/>
    </source>
</evidence>
<dbReference type="PRINTS" id="PR00983">
    <property type="entry name" value="TRNASYNTHCYS"/>
</dbReference>
<evidence type="ECO:0000256" key="3">
    <source>
        <dbReference type="ARBA" id="ARBA00011245"/>
    </source>
</evidence>
<name>A0ABR8Q1U7_9CLOT</name>
<evidence type="ECO:0000313" key="17">
    <source>
        <dbReference type="Proteomes" id="UP000640335"/>
    </source>
</evidence>
<dbReference type="HAMAP" id="MF_00041">
    <property type="entry name" value="Cys_tRNA_synth"/>
    <property type="match status" value="1"/>
</dbReference>
<dbReference type="RefSeq" id="WP_191748810.1">
    <property type="nucleotide sequence ID" value="NZ_JACSQZ010000009.1"/>
</dbReference>
<evidence type="ECO:0000256" key="1">
    <source>
        <dbReference type="ARBA" id="ARBA00004496"/>
    </source>
</evidence>
<feature type="binding site" evidence="13">
    <location>
        <position position="232"/>
    </location>
    <ligand>
        <name>Zn(2+)</name>
        <dbReference type="ChEBI" id="CHEBI:29105"/>
    </ligand>
</feature>
<keyword evidence="8 13" id="KW-0862">Zinc</keyword>
<dbReference type="PANTHER" id="PTHR10890:SF3">
    <property type="entry name" value="CYSTEINE--TRNA LIGASE, CYTOPLASMIC"/>
    <property type="match status" value="1"/>
</dbReference>
<dbReference type="InterPro" id="IPR015803">
    <property type="entry name" value="Cys-tRNA-ligase"/>
</dbReference>
<comment type="cofactor">
    <cofactor evidence="13">
        <name>Zn(2+)</name>
        <dbReference type="ChEBI" id="CHEBI:29105"/>
    </cofactor>
    <text evidence="13">Binds 1 zinc ion per subunit.</text>
</comment>
<dbReference type="Gene3D" id="3.40.50.620">
    <property type="entry name" value="HUPs"/>
    <property type="match status" value="1"/>
</dbReference>
<feature type="short sequence motif" description="'HIGH' region" evidence="13">
    <location>
        <begin position="29"/>
        <end position="39"/>
    </location>
</feature>
<comment type="catalytic activity">
    <reaction evidence="12 13">
        <text>tRNA(Cys) + L-cysteine + ATP = L-cysteinyl-tRNA(Cys) + AMP + diphosphate</text>
        <dbReference type="Rhea" id="RHEA:17773"/>
        <dbReference type="Rhea" id="RHEA-COMP:9661"/>
        <dbReference type="Rhea" id="RHEA-COMP:9679"/>
        <dbReference type="ChEBI" id="CHEBI:30616"/>
        <dbReference type="ChEBI" id="CHEBI:33019"/>
        <dbReference type="ChEBI" id="CHEBI:35235"/>
        <dbReference type="ChEBI" id="CHEBI:78442"/>
        <dbReference type="ChEBI" id="CHEBI:78517"/>
        <dbReference type="ChEBI" id="CHEBI:456215"/>
        <dbReference type="EC" id="6.1.1.16"/>
    </reaction>
</comment>
<dbReference type="Proteomes" id="UP000640335">
    <property type="component" value="Unassembled WGS sequence"/>
</dbReference>
<keyword evidence="4 13" id="KW-0963">Cytoplasm</keyword>
<keyword evidence="6 13" id="KW-0479">Metal-binding</keyword>
<feature type="coiled-coil region" evidence="14">
    <location>
        <begin position="307"/>
        <end position="353"/>
    </location>
</feature>
<dbReference type="CDD" id="cd00672">
    <property type="entry name" value="CysRS_core"/>
    <property type="match status" value="1"/>
</dbReference>
<dbReference type="InterPro" id="IPR009080">
    <property type="entry name" value="tRNAsynth_Ia_anticodon-bd"/>
</dbReference>
<dbReference type="InterPro" id="IPR032678">
    <property type="entry name" value="tRNA-synt_1_cat_dom"/>
</dbReference>
<evidence type="ECO:0000256" key="6">
    <source>
        <dbReference type="ARBA" id="ARBA00022723"/>
    </source>
</evidence>
<dbReference type="SMART" id="SM00840">
    <property type="entry name" value="DALR_2"/>
    <property type="match status" value="1"/>
</dbReference>
<evidence type="ECO:0000256" key="13">
    <source>
        <dbReference type="HAMAP-Rule" id="MF_00041"/>
    </source>
</evidence>
<dbReference type="InterPro" id="IPR014729">
    <property type="entry name" value="Rossmann-like_a/b/a_fold"/>
</dbReference>
<evidence type="ECO:0000256" key="11">
    <source>
        <dbReference type="ARBA" id="ARBA00023146"/>
    </source>
</evidence>
<sequence length="466" mass="53847">MKIYNSLTRQKEEFKSITPGEVKMYVCGPTVYNYFHIGNGRTFIVFDTIRRYLEYKGYKVEFIQNFTDIDDKMIKKANEEGTTVADIGDRYINEYYKDADGLNIKRASTNPRATEYIEDIIEFVSGLIEKGYAYEVDGDVYFRTKKFNGYGKLIKQSLEDLQSGARINVDERKEDPMDFALWKSQKPGEPAWESPWGLGRPGWHIECSCMAKKLLGETIDIHAGGMDLAFPHHENEIAQSEALTGKPFANYWMHSAYLNVNNQKMSKSLNNFLTARDALEKYDADIIRFLMLSAHYRVQLNFSDDLLESAKASVERLYNAVSNLENLISEVKKEKMDEQEEEYLKSLDKYREKYIAKMDDDFNTADAITAIFDLIKDINTNVSIESSKELCEKALELIRELGNPLGILQKSTKGSLEEEIERLIEERQQARKDRNFALADKIRDDLKARNIVLEDTPQGVRWKKIN</sequence>
<comment type="subcellular location">
    <subcellularLocation>
        <location evidence="1 13">Cytoplasm</location>
    </subcellularLocation>
</comment>
<keyword evidence="9 13" id="KW-0067">ATP-binding</keyword>
<keyword evidence="5 13" id="KW-0436">Ligase</keyword>
<evidence type="ECO:0000256" key="14">
    <source>
        <dbReference type="SAM" id="Coils"/>
    </source>
</evidence>
<evidence type="ECO:0000256" key="8">
    <source>
        <dbReference type="ARBA" id="ARBA00022833"/>
    </source>
</evidence>
<feature type="binding site" evidence="13">
    <location>
        <position position="27"/>
    </location>
    <ligand>
        <name>Zn(2+)</name>
        <dbReference type="ChEBI" id="CHEBI:29105"/>
    </ligand>
</feature>